<dbReference type="Proteomes" id="UP000275356">
    <property type="component" value="Unassembled WGS sequence"/>
</dbReference>
<feature type="transmembrane region" description="Helical" evidence="1">
    <location>
        <begin position="334"/>
        <end position="352"/>
    </location>
</feature>
<evidence type="ECO:0000256" key="1">
    <source>
        <dbReference type="SAM" id="Phobius"/>
    </source>
</evidence>
<comment type="caution">
    <text evidence="2">The sequence shown here is derived from an EMBL/GenBank/DDBJ whole genome shotgun (WGS) entry which is preliminary data.</text>
</comment>
<feature type="transmembrane region" description="Helical" evidence="1">
    <location>
        <begin position="164"/>
        <end position="182"/>
    </location>
</feature>
<reference evidence="2 3" key="1">
    <citation type="submission" date="2018-11" db="EMBL/GenBank/DDBJ databases">
        <title>Sequencing the genomes of 1000 actinobacteria strains.</title>
        <authorList>
            <person name="Klenk H.-P."/>
        </authorList>
    </citation>
    <scope>NUCLEOTIDE SEQUENCE [LARGE SCALE GENOMIC DNA]</scope>
    <source>
        <strain evidence="2 3">DSM 13521</strain>
    </source>
</reference>
<feature type="transmembrane region" description="Helical" evidence="1">
    <location>
        <begin position="107"/>
        <end position="127"/>
    </location>
</feature>
<feature type="transmembrane region" description="Helical" evidence="1">
    <location>
        <begin position="41"/>
        <end position="68"/>
    </location>
</feature>
<organism evidence="2 3">
    <name type="scientific">Salana multivorans</name>
    <dbReference type="NCBI Taxonomy" id="120377"/>
    <lineage>
        <taxon>Bacteria</taxon>
        <taxon>Bacillati</taxon>
        <taxon>Actinomycetota</taxon>
        <taxon>Actinomycetes</taxon>
        <taxon>Micrococcales</taxon>
        <taxon>Beutenbergiaceae</taxon>
        <taxon>Salana</taxon>
    </lineage>
</organism>
<dbReference type="InterPro" id="IPR037185">
    <property type="entry name" value="EmrE-like"/>
</dbReference>
<protein>
    <submittedName>
        <fullName evidence="2">Inner membrane transporter RhtA</fullName>
    </submittedName>
</protein>
<accession>A0A3N2DBQ6</accession>
<dbReference type="OrthoDB" id="9815120at2"/>
<name>A0A3N2DBQ6_9MICO</name>
<feature type="transmembrane region" description="Helical" evidence="1">
    <location>
        <begin position="309"/>
        <end position="328"/>
    </location>
</feature>
<feature type="transmembrane region" description="Helical" evidence="1">
    <location>
        <begin position="246"/>
        <end position="265"/>
    </location>
</feature>
<feature type="transmembrane region" description="Helical" evidence="1">
    <location>
        <begin position="139"/>
        <end position="158"/>
    </location>
</feature>
<feature type="transmembrane region" description="Helical" evidence="1">
    <location>
        <begin position="12"/>
        <end position="35"/>
    </location>
</feature>
<dbReference type="EMBL" id="RKHQ01000001">
    <property type="protein sequence ID" value="ROR97206.1"/>
    <property type="molecule type" value="Genomic_DNA"/>
</dbReference>
<dbReference type="AlphaFoldDB" id="A0A3N2DBQ6"/>
<keyword evidence="3" id="KW-1185">Reference proteome</keyword>
<gene>
    <name evidence="2" type="ORF">EDD28_1802</name>
</gene>
<feature type="transmembrane region" description="Helical" evidence="1">
    <location>
        <begin position="80"/>
        <end position="101"/>
    </location>
</feature>
<proteinExistence type="predicted"/>
<sequence>MSRVRGGDRDGAGARLAAAVPAPALFLGAGVSMYYGAALAVGLFAVAGAVSVGWARLVVAAAVLLLLARPWSLPWTRRGLVAAAAFGVLLGAMNLLFYVAIDHLPLGAAVAVEFIGPVTVAVVTAGAGTAPWRRIVPPLLAAGGVAAISFGEIDWSALEAGSGVGVLFALAAGAAWAGYMVLGRRIAARASAQHAGSGDGADGDGADGDGADGGGVGAVAAAGAVVEVAAAEAAGRSRPTPGPLRTGMASLALGMTTAAILYAVVGAPGAGPLIGSWSALGLVVGVAVLSSVVPYALDQVSMQRLSTSQFALLNALLPATATLVGFVSLRQVPAAAELVGVAAISAAVALATRR</sequence>
<dbReference type="RefSeq" id="WP_148059582.1">
    <property type="nucleotide sequence ID" value="NZ_RKHQ01000001.1"/>
</dbReference>
<evidence type="ECO:0000313" key="2">
    <source>
        <dbReference type="EMBL" id="ROR97206.1"/>
    </source>
</evidence>
<keyword evidence="1" id="KW-0812">Transmembrane</keyword>
<feature type="transmembrane region" description="Helical" evidence="1">
    <location>
        <begin position="277"/>
        <end position="297"/>
    </location>
</feature>
<keyword evidence="1" id="KW-1133">Transmembrane helix</keyword>
<evidence type="ECO:0000313" key="3">
    <source>
        <dbReference type="Proteomes" id="UP000275356"/>
    </source>
</evidence>
<dbReference type="SUPFAM" id="SSF103481">
    <property type="entry name" value="Multidrug resistance efflux transporter EmrE"/>
    <property type="match status" value="1"/>
</dbReference>
<keyword evidence="1" id="KW-0472">Membrane</keyword>